<reference evidence="1" key="1">
    <citation type="submission" date="2023-05" db="EMBL/GenBank/DDBJ databases">
        <title>Genome and transcriptome analyses reveal genes involved in the formation of fine ridges on petal epidermal cells in Hibiscus trionum.</title>
        <authorList>
            <person name="Koshimizu S."/>
            <person name="Masuda S."/>
            <person name="Ishii T."/>
            <person name="Shirasu K."/>
            <person name="Hoshino A."/>
            <person name="Arita M."/>
        </authorList>
    </citation>
    <scope>NUCLEOTIDE SEQUENCE</scope>
    <source>
        <strain evidence="1">Hamamatsu line</strain>
    </source>
</reference>
<comment type="caution">
    <text evidence="1">The sequence shown here is derived from an EMBL/GenBank/DDBJ whole genome shotgun (WGS) entry which is preliminary data.</text>
</comment>
<protein>
    <submittedName>
        <fullName evidence="1">Uncharacterized protein</fullName>
    </submittedName>
</protein>
<name>A0A9W7MUD9_HIBTR</name>
<dbReference type="PANTHER" id="PTHR34130:SF8">
    <property type="entry name" value="TRANSMEMBRANE PROTEIN"/>
    <property type="match status" value="1"/>
</dbReference>
<organism evidence="1 2">
    <name type="scientific">Hibiscus trionum</name>
    <name type="common">Flower of an hour</name>
    <dbReference type="NCBI Taxonomy" id="183268"/>
    <lineage>
        <taxon>Eukaryota</taxon>
        <taxon>Viridiplantae</taxon>
        <taxon>Streptophyta</taxon>
        <taxon>Embryophyta</taxon>
        <taxon>Tracheophyta</taxon>
        <taxon>Spermatophyta</taxon>
        <taxon>Magnoliopsida</taxon>
        <taxon>eudicotyledons</taxon>
        <taxon>Gunneridae</taxon>
        <taxon>Pentapetalae</taxon>
        <taxon>rosids</taxon>
        <taxon>malvids</taxon>
        <taxon>Malvales</taxon>
        <taxon>Malvaceae</taxon>
        <taxon>Malvoideae</taxon>
        <taxon>Hibiscus</taxon>
    </lineage>
</organism>
<dbReference type="PANTHER" id="PTHR34130">
    <property type="entry name" value="OS08G0243800 PROTEIN"/>
    <property type="match status" value="1"/>
</dbReference>
<evidence type="ECO:0000313" key="2">
    <source>
        <dbReference type="Proteomes" id="UP001165190"/>
    </source>
</evidence>
<dbReference type="EMBL" id="BSYR01000061">
    <property type="protein sequence ID" value="GMJ11950.1"/>
    <property type="molecule type" value="Genomic_DNA"/>
</dbReference>
<gene>
    <name evidence="1" type="ORF">HRI_004864100</name>
</gene>
<accession>A0A9W7MUD9</accession>
<dbReference type="Proteomes" id="UP001165190">
    <property type="component" value="Unassembled WGS sequence"/>
</dbReference>
<proteinExistence type="predicted"/>
<keyword evidence="2" id="KW-1185">Reference proteome</keyword>
<sequence length="204" mass="23395">MGVKKNTYFDVNQEEFEKTLSFCDLSIEYQNIDNQSLAFHHSPKFSSHDHEGFEFPLISNTPLENNKANDIVFCGKRIEEHDFVVDNRDQSKHIFSLPSVKQFNHKKKDLVKSDSSLSTKSFKSQKSFSVKQYKSLIGITKIQPKIELSDLKKRQNKRDYPLPMFPPVAINVDVDDGCGGVSGKRCLLWSLLRPSRCGIHTLNK</sequence>
<dbReference type="AlphaFoldDB" id="A0A9W7MUD9"/>
<evidence type="ECO:0000313" key="1">
    <source>
        <dbReference type="EMBL" id="GMJ11950.1"/>
    </source>
</evidence>
<dbReference type="OrthoDB" id="840976at2759"/>